<dbReference type="SUPFAM" id="SSF52499">
    <property type="entry name" value="Isochorismatase-like hydrolases"/>
    <property type="match status" value="1"/>
</dbReference>
<dbReference type="InterPro" id="IPR000868">
    <property type="entry name" value="Isochorismatase-like_dom"/>
</dbReference>
<keyword evidence="7" id="KW-1185">Reference proteome</keyword>
<evidence type="ECO:0000256" key="2">
    <source>
        <dbReference type="ARBA" id="ARBA00022801"/>
    </source>
</evidence>
<feature type="region of interest" description="Disordered" evidence="3">
    <location>
        <begin position="223"/>
        <end position="244"/>
    </location>
</feature>
<dbReference type="Proteomes" id="UP001244341">
    <property type="component" value="Chromosome 17b"/>
</dbReference>
<evidence type="ECO:0000256" key="1">
    <source>
        <dbReference type="ARBA" id="ARBA00006336"/>
    </source>
</evidence>
<dbReference type="Pfam" id="PF00857">
    <property type="entry name" value="Isochorismatase"/>
    <property type="match status" value="1"/>
</dbReference>
<evidence type="ECO:0000256" key="3">
    <source>
        <dbReference type="SAM" id="MobiDB-lite"/>
    </source>
</evidence>
<feature type="compositionally biased region" description="Low complexity" evidence="3">
    <location>
        <begin position="607"/>
        <end position="620"/>
    </location>
</feature>
<proteinExistence type="inferred from homology"/>
<dbReference type="CDD" id="cd00431">
    <property type="entry name" value="cysteine_hydrolases"/>
    <property type="match status" value="1"/>
</dbReference>
<reference evidence="6 7" key="1">
    <citation type="submission" date="2023-05" db="EMBL/GenBank/DDBJ databases">
        <title>A 100% complete, gapless, phased diploid assembly of the Scenedesmus obliquus UTEX 3031 genome.</title>
        <authorList>
            <person name="Biondi T.C."/>
            <person name="Hanschen E.R."/>
            <person name="Kwon T."/>
            <person name="Eng W."/>
            <person name="Kruse C.P.S."/>
            <person name="Koehler S.I."/>
            <person name="Kunde Y."/>
            <person name="Gleasner C.D."/>
            <person name="You Mak K.T."/>
            <person name="Polle J."/>
            <person name="Hovde B.T."/>
            <person name="Starkenburg S.R."/>
        </authorList>
    </citation>
    <scope>NUCLEOTIDE SEQUENCE [LARGE SCALE GENOMIC DNA]</scope>
    <source>
        <strain evidence="6 7">DOE0152z</strain>
    </source>
</reference>
<dbReference type="InterPro" id="IPR050272">
    <property type="entry name" value="Isochorismatase-like_hydrls"/>
</dbReference>
<feature type="compositionally biased region" description="Basic residues" evidence="3">
    <location>
        <begin position="397"/>
        <end position="409"/>
    </location>
</feature>
<evidence type="ECO:0000259" key="4">
    <source>
        <dbReference type="Pfam" id="PF00857"/>
    </source>
</evidence>
<dbReference type="InterPro" id="IPR036380">
    <property type="entry name" value="Isochorismatase-like_sf"/>
</dbReference>
<dbReference type="InterPro" id="IPR057456">
    <property type="entry name" value="Znf_C17orf113"/>
</dbReference>
<dbReference type="EMBL" id="CP126224">
    <property type="protein sequence ID" value="WIA23935.1"/>
    <property type="molecule type" value="Genomic_DNA"/>
</dbReference>
<organism evidence="6 7">
    <name type="scientific">Tetradesmus obliquus</name>
    <name type="common">Green alga</name>
    <name type="synonym">Acutodesmus obliquus</name>
    <dbReference type="NCBI Taxonomy" id="3088"/>
    <lineage>
        <taxon>Eukaryota</taxon>
        <taxon>Viridiplantae</taxon>
        <taxon>Chlorophyta</taxon>
        <taxon>core chlorophytes</taxon>
        <taxon>Chlorophyceae</taxon>
        <taxon>CS clade</taxon>
        <taxon>Sphaeropleales</taxon>
        <taxon>Scenedesmaceae</taxon>
        <taxon>Tetradesmus</taxon>
    </lineage>
</organism>
<feature type="region of interest" description="Disordered" evidence="3">
    <location>
        <begin position="366"/>
        <end position="412"/>
    </location>
</feature>
<dbReference type="PANTHER" id="PTHR43540:SF1">
    <property type="entry name" value="ISOCHORISMATASE HYDROLASE"/>
    <property type="match status" value="1"/>
</dbReference>
<comment type="similarity">
    <text evidence="1">Belongs to the isochorismatase family.</text>
</comment>
<sequence>MGAVYQPQCLLREVAVDPRQAAVLFIDVQNLNCHRGGALYRNHSQEDLEGPEFAYWWARIDDCMGKWQQLQQAARGCGIEVMYTVIQSLTRDGRDRSLDYKISGFHVPPGCWDAKVVDSLQPGPDEIVLPKTSSSVFNSTSIDYLLRNMDKRFLLLAGCVTDQCVAHAVKDAADLGYLVTLVTDCCATYSAERHLAACQSIAGYCRQRTLDVLLEEFLAVTGAKPPPAPSGTGGPPGGEGVNAGVTSGGGVTGVTGGPGITGTPPGMAGVTGVMPGVTPLAAGDGVTGSHQMGGMADVAAGMGMPSVTGGPPGMLAGDVMPAGGGPLLDGGMNGTGGYKRALFAPGMVYGTGLSGAGPMDMETYSGDNFSPGLLPGEQSDGMEEEDDYEAGAGGSRGRGRPRGSGRRSRAAPAALPVLGGGGVEKKQVYFEYAKPQWESEQEFLLPNGQTWVDITVRGDPKSSERGLVYCKLCRHYSKQNVFGKGYRAGKRSALKEHMQTKDHKELVEALMAGVIPMPEQLQDQIGGLRQLMTQFGESLQGQVHVSAEEAAAAITTAFSQAAAAAGVDSSKIAEALAAAAAVHGSSPGALVAAAEALAAAQGGGAAGSSSSMPQQQQQNGLHMPSGGMGASAAALKALTNAITNGQQQRMLA</sequence>
<evidence type="ECO:0000313" key="6">
    <source>
        <dbReference type="EMBL" id="WIA23935.1"/>
    </source>
</evidence>
<gene>
    <name evidence="6" type="ORF">OEZ85_013576</name>
</gene>
<feature type="domain" description="C17orf113 probable zinc finger" evidence="5">
    <location>
        <begin position="465"/>
        <end position="509"/>
    </location>
</feature>
<feature type="compositionally biased region" description="Acidic residues" evidence="3">
    <location>
        <begin position="380"/>
        <end position="389"/>
    </location>
</feature>
<evidence type="ECO:0008006" key="8">
    <source>
        <dbReference type="Google" id="ProtNLM"/>
    </source>
</evidence>
<feature type="domain" description="Isochorismatase-like" evidence="4">
    <location>
        <begin position="22"/>
        <end position="204"/>
    </location>
</feature>
<dbReference type="Pfam" id="PF25431">
    <property type="entry name" value="zf-C17orf113"/>
    <property type="match status" value="1"/>
</dbReference>
<dbReference type="Gene3D" id="3.40.50.850">
    <property type="entry name" value="Isochorismatase-like"/>
    <property type="match status" value="1"/>
</dbReference>
<feature type="compositionally biased region" description="Gly residues" evidence="3">
    <location>
        <begin position="231"/>
        <end position="244"/>
    </location>
</feature>
<accession>A0ABY8URG4</accession>
<protein>
    <recommendedName>
        <fullName evidence="8">Isochorismatase-like domain-containing protein</fullName>
    </recommendedName>
</protein>
<dbReference type="PANTHER" id="PTHR43540">
    <property type="entry name" value="PEROXYUREIDOACRYLATE/UREIDOACRYLATE AMIDOHYDROLASE-RELATED"/>
    <property type="match status" value="1"/>
</dbReference>
<evidence type="ECO:0000259" key="5">
    <source>
        <dbReference type="Pfam" id="PF25431"/>
    </source>
</evidence>
<feature type="region of interest" description="Disordered" evidence="3">
    <location>
        <begin position="603"/>
        <end position="628"/>
    </location>
</feature>
<keyword evidence="2" id="KW-0378">Hydrolase</keyword>
<name>A0ABY8URG4_TETOB</name>
<evidence type="ECO:0000313" key="7">
    <source>
        <dbReference type="Proteomes" id="UP001244341"/>
    </source>
</evidence>